<reference evidence="3" key="1">
    <citation type="submission" date="2022-11" db="UniProtKB">
        <authorList>
            <consortium name="WormBaseParasite"/>
        </authorList>
    </citation>
    <scope>IDENTIFICATION</scope>
</reference>
<dbReference type="WBParaSite" id="nRc.2.0.1.t36976-RA">
    <property type="protein sequence ID" value="nRc.2.0.1.t36976-RA"/>
    <property type="gene ID" value="nRc.2.0.1.g36976"/>
</dbReference>
<evidence type="ECO:0000256" key="1">
    <source>
        <dbReference type="SAM" id="MobiDB-lite"/>
    </source>
</evidence>
<dbReference type="Proteomes" id="UP000887565">
    <property type="component" value="Unplaced"/>
</dbReference>
<evidence type="ECO:0000313" key="3">
    <source>
        <dbReference type="WBParaSite" id="nRc.2.0.1.t36976-RA"/>
    </source>
</evidence>
<accession>A0A915KG84</accession>
<feature type="region of interest" description="Disordered" evidence="1">
    <location>
        <begin position="1"/>
        <end position="22"/>
    </location>
</feature>
<evidence type="ECO:0000313" key="2">
    <source>
        <dbReference type="Proteomes" id="UP000887565"/>
    </source>
</evidence>
<sequence>MPHVKHMPKDQLPPHLGSSSPNAAAPAICCTPNFDQQFQLVASTAAHIFAQPSAPPLVSLPSLNPLVSTFSNATPQGGNMQTPLQTLSATLLANTAVLWGLEQVSNPTGTDSSGVSAGVQLLPLFATTPLALDPNIDCTNFADSFVNLDPPLAPTANARDHRSSITITNAYKFQNLPSEARNALEQLNTTAVRITKNVPTVQMIDQIIGAVSDQLQAQQLQLLYQNEDQTYQHKQVIDTFLTEMPVSYQLTIGEQAKTFTNIQQLAYTIPKVCSVLKARKVEISTAEWPILVNQVVLDAVKPQFLQTSFCCFDHCCSIDHSQECYHDHKQSLDYHTNNTMPARSKNISFQPPLPQTQMLLEQLIECWHGECEEGKSCYCPDEHQLQP</sequence>
<name>A0A915KG84_ROMCU</name>
<keyword evidence="2" id="KW-1185">Reference proteome</keyword>
<protein>
    <submittedName>
        <fullName evidence="3">Uncharacterized protein</fullName>
    </submittedName>
</protein>
<proteinExistence type="predicted"/>
<dbReference type="AlphaFoldDB" id="A0A915KG84"/>
<organism evidence="2 3">
    <name type="scientific">Romanomermis culicivorax</name>
    <name type="common">Nematode worm</name>
    <dbReference type="NCBI Taxonomy" id="13658"/>
    <lineage>
        <taxon>Eukaryota</taxon>
        <taxon>Metazoa</taxon>
        <taxon>Ecdysozoa</taxon>
        <taxon>Nematoda</taxon>
        <taxon>Enoplea</taxon>
        <taxon>Dorylaimia</taxon>
        <taxon>Mermithida</taxon>
        <taxon>Mermithoidea</taxon>
        <taxon>Mermithidae</taxon>
        <taxon>Romanomermis</taxon>
    </lineage>
</organism>